<keyword evidence="5" id="KW-1278">Translocase</keyword>
<evidence type="ECO:0000256" key="5">
    <source>
        <dbReference type="ARBA" id="ARBA00022967"/>
    </source>
</evidence>
<comment type="similarity">
    <text evidence="2">Belongs to the complex I subunit 4L family.</text>
</comment>
<evidence type="ECO:0000256" key="9">
    <source>
        <dbReference type="ARBA" id="ARBA00031586"/>
    </source>
</evidence>
<feature type="signal peptide" evidence="11">
    <location>
        <begin position="1"/>
        <end position="16"/>
    </location>
</feature>
<reference evidence="12" key="2">
    <citation type="submission" date="2011-08" db="EMBL/GenBank/DDBJ databases">
        <authorList>
            <person name="Dayrat B."/>
        </authorList>
    </citation>
    <scope>NUCLEOTIDE SEQUENCE</scope>
</reference>
<evidence type="ECO:0000256" key="8">
    <source>
        <dbReference type="ARBA" id="ARBA00023136"/>
    </source>
</evidence>
<keyword evidence="4 10" id="KW-0812">Transmembrane</keyword>
<keyword evidence="8 10" id="KW-0472">Membrane</keyword>
<gene>
    <name evidence="12" type="primary">nad4L</name>
</gene>
<keyword evidence="11" id="KW-0732">Signal</keyword>
<feature type="transmembrane region" description="Helical" evidence="10">
    <location>
        <begin position="34"/>
        <end position="51"/>
    </location>
</feature>
<protein>
    <recommendedName>
        <fullName evidence="3">NADH-ubiquinone oxidoreductase chain 4L</fullName>
    </recommendedName>
    <alternativeName>
        <fullName evidence="9">NADH dehydrogenase subunit 4L</fullName>
    </alternativeName>
</protein>
<evidence type="ECO:0000256" key="7">
    <source>
        <dbReference type="ARBA" id="ARBA00023027"/>
    </source>
</evidence>
<evidence type="ECO:0000256" key="6">
    <source>
        <dbReference type="ARBA" id="ARBA00022989"/>
    </source>
</evidence>
<dbReference type="AlphaFoldDB" id="G8HSF3"/>
<dbReference type="Pfam" id="PF00420">
    <property type="entry name" value="Oxidored_q2"/>
    <property type="match status" value="1"/>
</dbReference>
<evidence type="ECO:0000256" key="10">
    <source>
        <dbReference type="SAM" id="Phobius"/>
    </source>
</evidence>
<reference evidence="12" key="1">
    <citation type="journal article" date="2011" name="BMC Evol. Biol.">
        <title>Ten new complete mitochondrial genomes of pulmonates (Mollusca: Gastropoda) and their impact on phylogenetic relationships.</title>
        <authorList>
            <person name="White T.R."/>
            <person name="Conrad M.M."/>
            <person name="Tseng R."/>
            <person name="Balayan S."/>
            <person name="Golding R."/>
            <person name="de Frias Martins A.M."/>
            <person name="Dayrat B.A."/>
        </authorList>
    </citation>
    <scope>NUCLEOTIDE SEQUENCE</scope>
</reference>
<organism evidence="12">
    <name type="scientific">Siphonaria gigas</name>
    <name type="common">giant false limpet</name>
    <dbReference type="NCBI Taxonomy" id="1087063"/>
    <lineage>
        <taxon>Eukaryota</taxon>
        <taxon>Metazoa</taxon>
        <taxon>Spiralia</taxon>
        <taxon>Lophotrochozoa</taxon>
        <taxon>Mollusca</taxon>
        <taxon>Gastropoda</taxon>
        <taxon>Heterobranchia</taxon>
        <taxon>Euthyneura</taxon>
        <taxon>Panpulmonata</taxon>
        <taxon>Siphonarimorpha</taxon>
        <taxon>Siphonariida</taxon>
        <taxon>Siphonarioidea</taxon>
        <taxon>Siphonariidae</taxon>
        <taxon>Siphonaria</taxon>
    </lineage>
</organism>
<keyword evidence="12" id="KW-0496">Mitochondrion</keyword>
<sequence>MVMYISMFSFFSCALAFFVYQEQALSLLIALEGIMLSLLVFTYYVSVTVLGGSSPAFLVLLTYAACEAALGLSLLVSILRLRGNDLVKSFSSVNFFA</sequence>
<keyword evidence="7" id="KW-0520">NAD</keyword>
<evidence type="ECO:0000256" key="1">
    <source>
        <dbReference type="ARBA" id="ARBA00004141"/>
    </source>
</evidence>
<evidence type="ECO:0000256" key="2">
    <source>
        <dbReference type="ARBA" id="ARBA00010519"/>
    </source>
</evidence>
<evidence type="ECO:0000256" key="4">
    <source>
        <dbReference type="ARBA" id="ARBA00022692"/>
    </source>
</evidence>
<dbReference type="Gene3D" id="1.10.287.3510">
    <property type="match status" value="1"/>
</dbReference>
<geneLocation type="mitochondrion" evidence="12"/>
<evidence type="ECO:0000313" key="12">
    <source>
        <dbReference type="EMBL" id="AEQ93909.1"/>
    </source>
</evidence>
<feature type="chain" id="PRO_5003510258" description="NADH-ubiquinone oxidoreductase chain 4L" evidence="11">
    <location>
        <begin position="17"/>
        <end position="97"/>
    </location>
</feature>
<evidence type="ECO:0000256" key="11">
    <source>
        <dbReference type="SAM" id="SignalP"/>
    </source>
</evidence>
<feature type="transmembrane region" description="Helical" evidence="10">
    <location>
        <begin position="58"/>
        <end position="79"/>
    </location>
</feature>
<dbReference type="GO" id="GO:0016020">
    <property type="term" value="C:membrane"/>
    <property type="evidence" value="ECO:0007669"/>
    <property type="project" value="UniProtKB-SubCell"/>
</dbReference>
<accession>G8HSF3</accession>
<evidence type="ECO:0000256" key="3">
    <source>
        <dbReference type="ARBA" id="ARBA00016612"/>
    </source>
</evidence>
<dbReference type="EMBL" id="JN627205">
    <property type="protein sequence ID" value="AEQ93909.1"/>
    <property type="molecule type" value="Genomic_DNA"/>
</dbReference>
<name>G8HSF3_9GAST</name>
<comment type="subcellular location">
    <subcellularLocation>
        <location evidence="1">Membrane</location>
        <topology evidence="1">Multi-pass membrane protein</topology>
    </subcellularLocation>
</comment>
<proteinExistence type="inferred from homology"/>
<dbReference type="InterPro" id="IPR039428">
    <property type="entry name" value="NUOK/Mnh_C1-like"/>
</dbReference>
<keyword evidence="6 10" id="KW-1133">Transmembrane helix</keyword>